<proteinExistence type="predicted"/>
<evidence type="ECO:0000313" key="5">
    <source>
        <dbReference type="Proteomes" id="UP000249396"/>
    </source>
</evidence>
<evidence type="ECO:0000256" key="3">
    <source>
        <dbReference type="SAM" id="Phobius"/>
    </source>
</evidence>
<feature type="region of interest" description="Disordered" evidence="2">
    <location>
        <begin position="604"/>
        <end position="624"/>
    </location>
</feature>
<feature type="coiled-coil region" evidence="1">
    <location>
        <begin position="429"/>
        <end position="463"/>
    </location>
</feature>
<gene>
    <name evidence="4" type="ORF">DM484_06385</name>
</gene>
<sequence length="624" mass="70346">MPIEESTLPKAIEHQVRLLLPFFINRMVLVEAAKHLADLRHETSKSGKSWLCWKQDKAVPSLYQDEVLPCVDGFLFGSGAGDCAYWRVPDDTAAFWFKKGGLFSKFTDGKFSENGDRPVLFEARLAYPGIELFLSPHGAGVFSVCFTPKSLESLKFIQEFNYRLSQTRPNTQYNFRLPHSAEYQTPPTDDAPLSQRLGQNGGAFNLIEWVDFLLEPLQAFGCSRMQEQFSIYSVTRLDVSADFTCQQAKDSLRPFLNSLAHVEEFHHVGSLEVGNRILNPRHWAAVGSLGACHCVSDQDPPRPFDEQRLPVALRKYFIPYLIGLLQRIALQGILQKARTPITTFSANSRDVEKSKMASHCIEQLHELNIHTLAFTVNGYFTEVSSREAVNQYYQLVQSGLRVKEGFQTVQRALHDAEVMDNDRYQGRALSELKEMAGRLNQMVENQQHTIDGLKRLLDEAGKNVRIVAHVQEKVEWLEVFFVSYYATALVYYLDHSELIGKRYAGISLVIAPFLSGGIAFLGLKPHQLKQHSDHESPQSGDHGIETQNSGNKSRIILLALVFLFAIWLGVGFWLKQCESAEQTQTDIPATPVLHGYPQTLNQVSASQTTRPFPRPNSEAIGWGP</sequence>
<evidence type="ECO:0000256" key="1">
    <source>
        <dbReference type="SAM" id="Coils"/>
    </source>
</evidence>
<feature type="transmembrane region" description="Helical" evidence="3">
    <location>
        <begin position="555"/>
        <end position="574"/>
    </location>
</feature>
<dbReference type="AlphaFoldDB" id="A0A2W4REQ7"/>
<comment type="caution">
    <text evidence="4">The sequence shown here is derived from an EMBL/GenBank/DDBJ whole genome shotgun (WGS) entry which is preliminary data.</text>
</comment>
<evidence type="ECO:0000313" key="4">
    <source>
        <dbReference type="EMBL" id="PZN82421.1"/>
    </source>
</evidence>
<name>A0A2W4REQ7_9GAMM</name>
<feature type="transmembrane region" description="Helical" evidence="3">
    <location>
        <begin position="503"/>
        <end position="523"/>
    </location>
</feature>
<keyword evidence="3" id="KW-0472">Membrane</keyword>
<keyword evidence="1" id="KW-0175">Coiled coil</keyword>
<organism evidence="4 5">
    <name type="scientific">Candidatus Methylumidiphilus alinenensis</name>
    <dbReference type="NCBI Taxonomy" id="2202197"/>
    <lineage>
        <taxon>Bacteria</taxon>
        <taxon>Pseudomonadati</taxon>
        <taxon>Pseudomonadota</taxon>
        <taxon>Gammaproteobacteria</taxon>
        <taxon>Methylococcales</taxon>
        <taxon>Candidatus Methylumidiphilus</taxon>
    </lineage>
</organism>
<accession>A0A2W4REQ7</accession>
<protein>
    <submittedName>
        <fullName evidence="4">Uncharacterized protein</fullName>
    </submittedName>
</protein>
<keyword evidence="3" id="KW-0812">Transmembrane</keyword>
<dbReference type="EMBL" id="QJPH01000220">
    <property type="protein sequence ID" value="PZN82421.1"/>
    <property type="molecule type" value="Genomic_DNA"/>
</dbReference>
<dbReference type="Proteomes" id="UP000249396">
    <property type="component" value="Unassembled WGS sequence"/>
</dbReference>
<evidence type="ECO:0000256" key="2">
    <source>
        <dbReference type="SAM" id="MobiDB-lite"/>
    </source>
</evidence>
<reference evidence="4 5" key="1">
    <citation type="journal article" date="2018" name="Aquat. Microb. Ecol.">
        <title>Gammaproteobacterial methanotrophs dominate.</title>
        <authorList>
            <person name="Rissanen A.J."/>
            <person name="Saarenheimo J."/>
            <person name="Tiirola M."/>
            <person name="Peura S."/>
            <person name="Aalto S.L."/>
            <person name="Karvinen A."/>
            <person name="Nykanen H."/>
        </authorList>
    </citation>
    <scope>NUCLEOTIDE SEQUENCE [LARGE SCALE GENOMIC DNA]</scope>
    <source>
        <strain evidence="4">AMbin10</strain>
    </source>
</reference>
<keyword evidence="3" id="KW-1133">Transmembrane helix</keyword>